<dbReference type="EMBL" id="KV002488">
    <property type="protein sequence ID" value="KZV37797.1"/>
    <property type="molecule type" value="Genomic_DNA"/>
</dbReference>
<keyword evidence="7" id="KW-1185">Reference proteome</keyword>
<accession>A0A2Z7BZW5</accession>
<dbReference type="SUPFAM" id="SSF47954">
    <property type="entry name" value="Cyclin-like"/>
    <property type="match status" value="2"/>
</dbReference>
<keyword evidence="3" id="KW-0131">Cell cycle</keyword>
<dbReference type="OrthoDB" id="62at2759"/>
<dbReference type="InterPro" id="IPR039361">
    <property type="entry name" value="Cyclin"/>
</dbReference>
<evidence type="ECO:0000256" key="2">
    <source>
        <dbReference type="ARBA" id="ARBA00023127"/>
    </source>
</evidence>
<proteinExistence type="inferred from homology"/>
<dbReference type="PANTHER" id="PTHR10177">
    <property type="entry name" value="CYCLINS"/>
    <property type="match status" value="1"/>
</dbReference>
<dbReference type="SMART" id="SM00385">
    <property type="entry name" value="CYCLIN"/>
    <property type="match status" value="1"/>
</dbReference>
<dbReference type="Pfam" id="PF02984">
    <property type="entry name" value="Cyclin_C"/>
    <property type="match status" value="1"/>
</dbReference>
<keyword evidence="2 4" id="KW-0195">Cyclin</keyword>
<name>A0A2Z7BZW5_9LAMI</name>
<dbReference type="Proteomes" id="UP000250235">
    <property type="component" value="Unassembled WGS sequence"/>
</dbReference>
<evidence type="ECO:0000256" key="1">
    <source>
        <dbReference type="ARBA" id="ARBA00022618"/>
    </source>
</evidence>
<dbReference type="InterPro" id="IPR013763">
    <property type="entry name" value="Cyclin-like_dom"/>
</dbReference>
<reference evidence="6 7" key="1">
    <citation type="journal article" date="2015" name="Proc. Natl. Acad. Sci. U.S.A.">
        <title>The resurrection genome of Boea hygrometrica: A blueprint for survival of dehydration.</title>
        <authorList>
            <person name="Xiao L."/>
            <person name="Yang G."/>
            <person name="Zhang L."/>
            <person name="Yang X."/>
            <person name="Zhao S."/>
            <person name="Ji Z."/>
            <person name="Zhou Q."/>
            <person name="Hu M."/>
            <person name="Wang Y."/>
            <person name="Chen M."/>
            <person name="Xu Y."/>
            <person name="Jin H."/>
            <person name="Xiao X."/>
            <person name="Hu G."/>
            <person name="Bao F."/>
            <person name="Hu Y."/>
            <person name="Wan P."/>
            <person name="Li L."/>
            <person name="Deng X."/>
            <person name="Kuang T."/>
            <person name="Xiang C."/>
            <person name="Zhu J.K."/>
            <person name="Oliver M.J."/>
            <person name="He Y."/>
        </authorList>
    </citation>
    <scope>NUCLEOTIDE SEQUENCE [LARGE SCALE GENOMIC DNA]</scope>
    <source>
        <strain evidence="7">cv. XS01</strain>
    </source>
</reference>
<feature type="domain" description="Cyclin-like" evidence="5">
    <location>
        <begin position="84"/>
        <end position="174"/>
    </location>
</feature>
<keyword evidence="1" id="KW-0132">Cell division</keyword>
<gene>
    <name evidence="6" type="ORF">F511_30860</name>
</gene>
<dbReference type="InterPro" id="IPR006671">
    <property type="entry name" value="Cyclin_N"/>
</dbReference>
<comment type="similarity">
    <text evidence="4">Belongs to the cyclin family.</text>
</comment>
<sequence>MESLLCNEVWLMNSSLAQEDQADDFHAKSHAIAYACFYSSKPDFDEVFEIFLAKESTFMPDIGYSKLLESSSLISNARFPMFLLYLLESQRRMHLSSSTVFSAVNYLDRFISSTHECQGWKSWNFDLLSIACLSIASKLNESTTSPLSEFQMDNSQLYRFKSGLIQQMELTLLKTLSWRMDCTTPFSYIELLTCSIASLNNEALFDDLISRVTHLLLDALLDHRFSGFRPSVIAISAVRCIYENNASMTSTHFNTMIPQKHTDDLIKCQKMMETLWFKDHHKAISSGDSLSPVTVLNVEWYNCYDYRVDLSFEDADGEH</sequence>
<protein>
    <recommendedName>
        <fullName evidence="5">Cyclin-like domain-containing protein</fullName>
    </recommendedName>
</protein>
<evidence type="ECO:0000256" key="3">
    <source>
        <dbReference type="ARBA" id="ARBA00023306"/>
    </source>
</evidence>
<organism evidence="6 7">
    <name type="scientific">Dorcoceras hygrometricum</name>
    <dbReference type="NCBI Taxonomy" id="472368"/>
    <lineage>
        <taxon>Eukaryota</taxon>
        <taxon>Viridiplantae</taxon>
        <taxon>Streptophyta</taxon>
        <taxon>Embryophyta</taxon>
        <taxon>Tracheophyta</taxon>
        <taxon>Spermatophyta</taxon>
        <taxon>Magnoliopsida</taxon>
        <taxon>eudicotyledons</taxon>
        <taxon>Gunneridae</taxon>
        <taxon>Pentapetalae</taxon>
        <taxon>asterids</taxon>
        <taxon>lamiids</taxon>
        <taxon>Lamiales</taxon>
        <taxon>Gesneriaceae</taxon>
        <taxon>Didymocarpoideae</taxon>
        <taxon>Trichosporeae</taxon>
        <taxon>Loxocarpinae</taxon>
        <taxon>Dorcoceras</taxon>
    </lineage>
</organism>
<dbReference type="GO" id="GO:0051301">
    <property type="term" value="P:cell division"/>
    <property type="evidence" value="ECO:0007669"/>
    <property type="project" value="UniProtKB-KW"/>
</dbReference>
<dbReference type="Gene3D" id="1.10.472.10">
    <property type="entry name" value="Cyclin-like"/>
    <property type="match status" value="2"/>
</dbReference>
<evidence type="ECO:0000313" key="7">
    <source>
        <dbReference type="Proteomes" id="UP000250235"/>
    </source>
</evidence>
<dbReference type="Pfam" id="PF00134">
    <property type="entry name" value="Cyclin_N"/>
    <property type="match status" value="1"/>
</dbReference>
<evidence type="ECO:0000259" key="5">
    <source>
        <dbReference type="SMART" id="SM00385"/>
    </source>
</evidence>
<dbReference type="InterPro" id="IPR036915">
    <property type="entry name" value="Cyclin-like_sf"/>
</dbReference>
<dbReference type="AlphaFoldDB" id="A0A2Z7BZW5"/>
<dbReference type="InterPro" id="IPR004367">
    <property type="entry name" value="Cyclin_C-dom"/>
</dbReference>
<evidence type="ECO:0000313" key="6">
    <source>
        <dbReference type="EMBL" id="KZV37797.1"/>
    </source>
</evidence>
<evidence type="ECO:0000256" key="4">
    <source>
        <dbReference type="RuleBase" id="RU000383"/>
    </source>
</evidence>